<dbReference type="PANTHER" id="PTHR43172">
    <property type="entry name" value="ADENYLOSUCCINATE LYASE"/>
    <property type="match status" value="1"/>
</dbReference>
<dbReference type="PANTHER" id="PTHR43172:SF1">
    <property type="entry name" value="ADENYLOSUCCINATE LYASE"/>
    <property type="match status" value="1"/>
</dbReference>
<evidence type="ECO:0000313" key="10">
    <source>
        <dbReference type="EMBL" id="SPC33728.1"/>
    </source>
</evidence>
<comment type="pathway">
    <text evidence="1">Purine metabolism; IMP biosynthesis via de novo pathway; 5-amino-1-(5-phospho-D-ribosyl)imidazole-4-carboxamide from 5-amino-1-(5-phospho-D-ribosyl)imidazole-4-carboxylate: step 2/2.</text>
</comment>
<proteinExistence type="predicted"/>
<evidence type="ECO:0000259" key="9">
    <source>
        <dbReference type="SMART" id="SM00998"/>
    </source>
</evidence>
<dbReference type="EC" id="4.3.2.2" evidence="8"/>
<reference evidence="11" key="1">
    <citation type="submission" date="2018-01" db="EMBL/GenBank/DDBJ databases">
        <authorList>
            <person name="Kerou L M."/>
        </authorList>
    </citation>
    <scope>NUCLEOTIDE SEQUENCE [LARGE SCALE GENOMIC DNA]</scope>
    <source>
        <strain evidence="11">SCU2</strain>
    </source>
</reference>
<dbReference type="InterPro" id="IPR008948">
    <property type="entry name" value="L-Aspartase-like"/>
</dbReference>
<dbReference type="UniPathway" id="UPA00074">
    <property type="reaction ID" value="UER00132"/>
</dbReference>
<feature type="domain" description="Adenylosuccinate lyase C-terminal" evidence="9">
    <location>
        <begin position="362"/>
        <end position="442"/>
    </location>
</feature>
<dbReference type="SMART" id="SM00998">
    <property type="entry name" value="ADSL_C"/>
    <property type="match status" value="1"/>
</dbReference>
<dbReference type="GO" id="GO:0006189">
    <property type="term" value="P:'de novo' IMP biosynthetic process"/>
    <property type="evidence" value="ECO:0007669"/>
    <property type="project" value="UniProtKB-UniPathway"/>
</dbReference>
<dbReference type="GO" id="GO:0044208">
    <property type="term" value="P:'de novo' AMP biosynthetic process"/>
    <property type="evidence" value="ECO:0007669"/>
    <property type="project" value="UniProtKB-UniPathway"/>
</dbReference>
<evidence type="ECO:0000256" key="4">
    <source>
        <dbReference type="ARBA" id="ARBA00023239"/>
    </source>
</evidence>
<dbReference type="SUPFAM" id="SSF48557">
    <property type="entry name" value="L-aspartase-like"/>
    <property type="match status" value="1"/>
</dbReference>
<dbReference type="GO" id="GO:0004018">
    <property type="term" value="F:N6-(1,2-dicarboxyethyl)AMP AMP-lyase (fumarate-forming) activity"/>
    <property type="evidence" value="ECO:0007669"/>
    <property type="project" value="UniProtKB-UniRule"/>
</dbReference>
<comment type="pathway">
    <text evidence="2">Purine metabolism; AMP biosynthesis via de novo pathway; AMP from IMP: step 2/2.</text>
</comment>
<dbReference type="PRINTS" id="PR00145">
    <property type="entry name" value="ARGSUCLYASE"/>
</dbReference>
<dbReference type="RefSeq" id="WP_103287463.1">
    <property type="nucleotide sequence ID" value="NZ_LT981265.1"/>
</dbReference>
<dbReference type="Gene3D" id="1.20.200.10">
    <property type="entry name" value="Fumarase/aspartase (Central domain)"/>
    <property type="match status" value="1"/>
</dbReference>
<dbReference type="GeneID" id="41594626"/>
<dbReference type="PRINTS" id="PR00149">
    <property type="entry name" value="FUMRATELYASE"/>
</dbReference>
<name>A0A2K5APZ5_9ARCH</name>
<evidence type="ECO:0000256" key="5">
    <source>
        <dbReference type="ARBA" id="ARBA00024477"/>
    </source>
</evidence>
<gene>
    <name evidence="10" type="primary">purB</name>
    <name evidence="10" type="ORF">NCAV_0535</name>
</gene>
<evidence type="ECO:0000256" key="8">
    <source>
        <dbReference type="NCBIfam" id="TIGR00928"/>
    </source>
</evidence>
<evidence type="ECO:0000256" key="3">
    <source>
        <dbReference type="ARBA" id="ARBA00011668"/>
    </source>
</evidence>
<sequence length="455" mass="50219">MPILPIDAGRYGSREVKSIFEEEQVLRYALEFEACVAEAQAMLGIIPKDAGAEIARKARSGMVRLERVKELEAVREHDVAAMVEALVEVCDEVAKPWVHYGLTSYDVVDSRIAMQLRDALAVIERKMKRLALLLAEKALAYKDTPAVGRTHGQHASIISFGLKFAVWASDMLVHIKGMEEVKSRALVCKTLGVVGTGSLMGDKAVDVQSIVAERLSLKPVDAATQVVSRERLAEFIARLTLIACTLEKIAVEVRNLQRTEIGEVMEPFKEGQMGSSAVPVKRNPIKSERISSIAKMLRSMLIVALENIALWHERDLSNSANERFIIPMSIILLDEMLESMISVISGLVVKVDRIKSNLNSSKGQIFAEFVLDALIRKGMDRIRAYSIVQSIAFSAEMRGVEFRDALKDDARVTALLSEEEIDSLFDAGKHLASSSRIIEGVASNVYAVCKDMTTS</sequence>
<evidence type="ECO:0000256" key="1">
    <source>
        <dbReference type="ARBA" id="ARBA00004706"/>
    </source>
</evidence>
<protein>
    <recommendedName>
        <fullName evidence="8">Adenylosuccinate lyase</fullName>
        <ecNumber evidence="8">4.3.2.2</ecNumber>
    </recommendedName>
</protein>
<comment type="catalytic activity">
    <reaction evidence="5">
        <text>(2S)-2-[5-amino-1-(5-phospho-beta-D-ribosyl)imidazole-4-carboxamido]succinate = 5-amino-1-(5-phospho-beta-D-ribosyl)imidazole-4-carboxamide + fumarate</text>
        <dbReference type="Rhea" id="RHEA:23920"/>
        <dbReference type="ChEBI" id="CHEBI:29806"/>
        <dbReference type="ChEBI" id="CHEBI:58443"/>
        <dbReference type="ChEBI" id="CHEBI:58475"/>
        <dbReference type="EC" id="4.3.2.2"/>
    </reaction>
    <physiologicalReaction direction="left-to-right" evidence="5">
        <dbReference type="Rhea" id="RHEA:23921"/>
    </physiologicalReaction>
</comment>
<keyword evidence="11" id="KW-1185">Reference proteome</keyword>
<dbReference type="Proteomes" id="UP000236248">
    <property type="component" value="Chromosome NCAV"/>
</dbReference>
<dbReference type="AlphaFoldDB" id="A0A2K5APZ5"/>
<dbReference type="KEGG" id="ncv:NCAV_0535"/>
<dbReference type="GO" id="GO:0005829">
    <property type="term" value="C:cytosol"/>
    <property type="evidence" value="ECO:0007669"/>
    <property type="project" value="TreeGrafter"/>
</dbReference>
<dbReference type="InterPro" id="IPR000362">
    <property type="entry name" value="Fumarate_lyase_fam"/>
</dbReference>
<dbReference type="Gene3D" id="1.10.40.30">
    <property type="entry name" value="Fumarase/aspartase (C-terminal domain)"/>
    <property type="match status" value="1"/>
</dbReference>
<evidence type="ECO:0000256" key="6">
    <source>
        <dbReference type="ARBA" id="ARBA00025012"/>
    </source>
</evidence>
<dbReference type="EMBL" id="LT981265">
    <property type="protein sequence ID" value="SPC33728.1"/>
    <property type="molecule type" value="Genomic_DNA"/>
</dbReference>
<comment type="catalytic activity">
    <reaction evidence="7">
        <text>N(6)-(1,2-dicarboxyethyl)-AMP = fumarate + AMP</text>
        <dbReference type="Rhea" id="RHEA:16853"/>
        <dbReference type="ChEBI" id="CHEBI:29806"/>
        <dbReference type="ChEBI" id="CHEBI:57567"/>
        <dbReference type="ChEBI" id="CHEBI:456215"/>
        <dbReference type="EC" id="4.3.2.2"/>
    </reaction>
    <physiologicalReaction direction="left-to-right" evidence="7">
        <dbReference type="Rhea" id="RHEA:16854"/>
    </physiologicalReaction>
</comment>
<evidence type="ECO:0000313" key="11">
    <source>
        <dbReference type="Proteomes" id="UP000236248"/>
    </source>
</evidence>
<comment type="function">
    <text evidence="6">Catalyzes two reactions in de novo purine nucleotide biosynthesis. Catalyzes the breakdown of 5-aminoimidazole- (N-succinylocarboxamide) ribotide (SAICAR or 2-[5-amino-1-(5-phospho-beta-D-ribosyl)imidazole-4-carboxamido]succinate) to 5-aminoimidazole-4-carboxamide ribotide (AICAR or 5-amino-1-(5-phospho-beta-D-ribosyl)imidazole-4-carboxamide) and fumarate, and of adenylosuccinate (ADS or N(6)-(1,2-dicarboxyethyl)-AMP) to adenosine monophosphate (AMP) and fumarate.</text>
</comment>
<organism evidence="10 11">
    <name type="scientific">Candidatus Nitrosocaldus cavascurensis</name>
    <dbReference type="NCBI Taxonomy" id="2058097"/>
    <lineage>
        <taxon>Archaea</taxon>
        <taxon>Nitrososphaerota</taxon>
        <taxon>Nitrososphaeria</taxon>
        <taxon>Candidatus Nitrosocaldales</taxon>
        <taxon>Candidatus Nitrosocaldaceae</taxon>
        <taxon>Candidatus Nitrosocaldus</taxon>
    </lineage>
</organism>
<dbReference type="Pfam" id="PF10397">
    <property type="entry name" value="ADSL_C"/>
    <property type="match status" value="1"/>
</dbReference>
<evidence type="ECO:0000256" key="7">
    <source>
        <dbReference type="ARBA" id="ARBA00049115"/>
    </source>
</evidence>
<dbReference type="InterPro" id="IPR022761">
    <property type="entry name" value="Fumarate_lyase_N"/>
</dbReference>
<dbReference type="InterPro" id="IPR019468">
    <property type="entry name" value="AdenyloSucc_lyase_C"/>
</dbReference>
<dbReference type="UniPathway" id="UPA00075">
    <property type="reaction ID" value="UER00336"/>
</dbReference>
<dbReference type="InterPro" id="IPR004769">
    <property type="entry name" value="Pur_lyase"/>
</dbReference>
<dbReference type="Pfam" id="PF00206">
    <property type="entry name" value="Lyase_1"/>
    <property type="match status" value="1"/>
</dbReference>
<dbReference type="CDD" id="cd01360">
    <property type="entry name" value="Adenylsuccinate_lyase_1"/>
    <property type="match status" value="1"/>
</dbReference>
<evidence type="ECO:0000256" key="2">
    <source>
        <dbReference type="ARBA" id="ARBA00004734"/>
    </source>
</evidence>
<keyword evidence="4 10" id="KW-0456">Lyase</keyword>
<comment type="subunit">
    <text evidence="3">Homotetramer. Residues from neighboring subunits contribute catalytic and substrate-binding residues to each active site.</text>
</comment>
<dbReference type="NCBIfam" id="TIGR00928">
    <property type="entry name" value="purB"/>
    <property type="match status" value="1"/>
</dbReference>
<accession>A0A2K5APZ5</accession>
<dbReference type="GO" id="GO:0070626">
    <property type="term" value="F:(S)-2-(5-amino-1-(5-phospho-D-ribosyl)imidazole-4-carboxamido) succinate lyase (fumarate-forming) activity"/>
    <property type="evidence" value="ECO:0007669"/>
    <property type="project" value="TreeGrafter"/>
</dbReference>